<keyword evidence="2" id="KW-0812">Transmembrane</keyword>
<reference evidence="3" key="2">
    <citation type="submission" date="2024-03" db="EMBL/GenBank/DDBJ databases">
        <title>Genomics of ladybird beetles.</title>
        <authorList>
            <person name="Li H.-S."/>
            <person name="Huang Y.-H."/>
        </authorList>
    </citation>
    <scope>NUCLEOTIDE SEQUENCE</scope>
    <source>
        <strain evidence="3">SYSU2018</strain>
        <tissue evidence="3">Whole body of male adult</tissue>
    </source>
</reference>
<keyword evidence="2" id="KW-1133">Transmembrane helix</keyword>
<proteinExistence type="predicted"/>
<evidence type="ECO:0000256" key="2">
    <source>
        <dbReference type="SAM" id="Phobius"/>
    </source>
</evidence>
<dbReference type="EMBL" id="JABFTP020000042">
    <property type="protein sequence ID" value="KAL3272148.1"/>
    <property type="molecule type" value="Genomic_DNA"/>
</dbReference>
<feature type="region of interest" description="Disordered" evidence="1">
    <location>
        <begin position="57"/>
        <end position="78"/>
    </location>
</feature>
<feature type="transmembrane region" description="Helical" evidence="2">
    <location>
        <begin position="80"/>
        <end position="97"/>
    </location>
</feature>
<sequence length="100" mass="11004">MKAAHKVGGQSSTCMRTCLSKSKISVVIQNTMQTIPNRGILHFSRLLIQMIKDKSAKLRNDNPNTHSSQSSKPKVTQRDSAGNLFPLLFIIVGSLIVPNE</sequence>
<evidence type="ECO:0000313" key="5">
    <source>
        <dbReference type="Proteomes" id="UP001516400"/>
    </source>
</evidence>
<evidence type="ECO:0000256" key="1">
    <source>
        <dbReference type="SAM" id="MobiDB-lite"/>
    </source>
</evidence>
<keyword evidence="5" id="KW-1185">Reference proteome</keyword>
<evidence type="ECO:0000313" key="4">
    <source>
        <dbReference type="EMBL" id="KAL3283712.1"/>
    </source>
</evidence>
<comment type="caution">
    <text evidence="3">The sequence shown here is derived from an EMBL/GenBank/DDBJ whole genome shotgun (WGS) entry which is preliminary data.</text>
</comment>
<accession>A0ABD2N036</accession>
<gene>
    <name evidence="3" type="ORF">HHI36_022632</name>
    <name evidence="4" type="ORF">HHI36_024012</name>
</gene>
<keyword evidence="2" id="KW-0472">Membrane</keyword>
<reference evidence="3 5" key="1">
    <citation type="journal article" date="2021" name="BMC Biol.">
        <title>Horizontally acquired antibacterial genes associated with adaptive radiation of ladybird beetles.</title>
        <authorList>
            <person name="Li H.S."/>
            <person name="Tang X.F."/>
            <person name="Huang Y.H."/>
            <person name="Xu Z.Y."/>
            <person name="Chen M.L."/>
            <person name="Du X.Y."/>
            <person name="Qiu B.Y."/>
            <person name="Chen P.T."/>
            <person name="Zhang W."/>
            <person name="Slipinski A."/>
            <person name="Escalona H.E."/>
            <person name="Waterhouse R.M."/>
            <person name="Zwick A."/>
            <person name="Pang H."/>
        </authorList>
    </citation>
    <scope>NUCLEOTIDE SEQUENCE [LARGE SCALE GENOMIC DNA]</scope>
    <source>
        <strain evidence="3">SYSU2018</strain>
    </source>
</reference>
<feature type="compositionally biased region" description="Polar residues" evidence="1">
    <location>
        <begin position="61"/>
        <end position="78"/>
    </location>
</feature>
<dbReference type="Proteomes" id="UP001516400">
    <property type="component" value="Unassembled WGS sequence"/>
</dbReference>
<name>A0ABD2N036_9CUCU</name>
<dbReference type="AlphaFoldDB" id="A0ABD2N036"/>
<protein>
    <submittedName>
        <fullName evidence="3">Uncharacterized protein</fullName>
    </submittedName>
</protein>
<dbReference type="EMBL" id="JABFTP020000148">
    <property type="protein sequence ID" value="KAL3283712.1"/>
    <property type="molecule type" value="Genomic_DNA"/>
</dbReference>
<organism evidence="3 5">
    <name type="scientific">Cryptolaemus montrouzieri</name>
    <dbReference type="NCBI Taxonomy" id="559131"/>
    <lineage>
        <taxon>Eukaryota</taxon>
        <taxon>Metazoa</taxon>
        <taxon>Ecdysozoa</taxon>
        <taxon>Arthropoda</taxon>
        <taxon>Hexapoda</taxon>
        <taxon>Insecta</taxon>
        <taxon>Pterygota</taxon>
        <taxon>Neoptera</taxon>
        <taxon>Endopterygota</taxon>
        <taxon>Coleoptera</taxon>
        <taxon>Polyphaga</taxon>
        <taxon>Cucujiformia</taxon>
        <taxon>Coccinelloidea</taxon>
        <taxon>Coccinellidae</taxon>
        <taxon>Scymninae</taxon>
        <taxon>Scymnini</taxon>
        <taxon>Cryptolaemus</taxon>
    </lineage>
</organism>
<evidence type="ECO:0000313" key="3">
    <source>
        <dbReference type="EMBL" id="KAL3272148.1"/>
    </source>
</evidence>